<evidence type="ECO:0000313" key="1">
    <source>
        <dbReference type="EMBL" id="KAI3700889.1"/>
    </source>
</evidence>
<keyword evidence="2" id="KW-1185">Reference proteome</keyword>
<proteinExistence type="predicted"/>
<protein>
    <submittedName>
        <fullName evidence="1">Uncharacterized protein</fullName>
    </submittedName>
</protein>
<reference evidence="2" key="1">
    <citation type="journal article" date="2022" name="Mol. Ecol. Resour.">
        <title>The genomes of chicory, endive, great burdock and yacon provide insights into Asteraceae palaeo-polyploidization history and plant inulin production.</title>
        <authorList>
            <person name="Fan W."/>
            <person name="Wang S."/>
            <person name="Wang H."/>
            <person name="Wang A."/>
            <person name="Jiang F."/>
            <person name="Liu H."/>
            <person name="Zhao H."/>
            <person name="Xu D."/>
            <person name="Zhang Y."/>
        </authorList>
    </citation>
    <scope>NUCLEOTIDE SEQUENCE [LARGE SCALE GENOMIC DNA]</scope>
    <source>
        <strain evidence="2">cv. Punajuju</strain>
    </source>
</reference>
<evidence type="ECO:0000313" key="2">
    <source>
        <dbReference type="Proteomes" id="UP001055811"/>
    </source>
</evidence>
<accession>A0ACB8ZSC3</accession>
<organism evidence="1 2">
    <name type="scientific">Cichorium intybus</name>
    <name type="common">Chicory</name>
    <dbReference type="NCBI Taxonomy" id="13427"/>
    <lineage>
        <taxon>Eukaryota</taxon>
        <taxon>Viridiplantae</taxon>
        <taxon>Streptophyta</taxon>
        <taxon>Embryophyta</taxon>
        <taxon>Tracheophyta</taxon>
        <taxon>Spermatophyta</taxon>
        <taxon>Magnoliopsida</taxon>
        <taxon>eudicotyledons</taxon>
        <taxon>Gunneridae</taxon>
        <taxon>Pentapetalae</taxon>
        <taxon>asterids</taxon>
        <taxon>campanulids</taxon>
        <taxon>Asterales</taxon>
        <taxon>Asteraceae</taxon>
        <taxon>Cichorioideae</taxon>
        <taxon>Cichorieae</taxon>
        <taxon>Cichoriinae</taxon>
        <taxon>Cichorium</taxon>
    </lineage>
</organism>
<sequence>MPSDFTASDQNQFQFQRFIRLSSKLCSRIADSNHQRQQSKRPSEGCLLIVVSSRSAAPVCCYRLDRRHGGAGCRSRKRVTVTHGISTRVGSICLNGACIRRTDSSSMEMKKLTVNEALSKAEEVGRGRRVVEVEGCTGGLYHA</sequence>
<name>A0ACB8ZSC3_CICIN</name>
<comment type="caution">
    <text evidence="1">The sequence shown here is derived from an EMBL/GenBank/DDBJ whole genome shotgun (WGS) entry which is preliminary data.</text>
</comment>
<reference evidence="1 2" key="2">
    <citation type="journal article" date="2022" name="Mol. Ecol. Resour.">
        <title>The genomes of chicory, endive, great burdock and yacon provide insights into Asteraceae paleo-polyploidization history and plant inulin production.</title>
        <authorList>
            <person name="Fan W."/>
            <person name="Wang S."/>
            <person name="Wang H."/>
            <person name="Wang A."/>
            <person name="Jiang F."/>
            <person name="Liu H."/>
            <person name="Zhao H."/>
            <person name="Xu D."/>
            <person name="Zhang Y."/>
        </authorList>
    </citation>
    <scope>NUCLEOTIDE SEQUENCE [LARGE SCALE GENOMIC DNA]</scope>
    <source>
        <strain evidence="2">cv. Punajuju</strain>
        <tissue evidence="1">Leaves</tissue>
    </source>
</reference>
<dbReference type="Proteomes" id="UP001055811">
    <property type="component" value="Linkage Group LG08"/>
</dbReference>
<gene>
    <name evidence="1" type="ORF">L2E82_45530</name>
</gene>
<dbReference type="EMBL" id="CM042016">
    <property type="protein sequence ID" value="KAI3700889.1"/>
    <property type="molecule type" value="Genomic_DNA"/>
</dbReference>